<evidence type="ECO:0000313" key="3">
    <source>
        <dbReference type="Proteomes" id="UP000248640"/>
    </source>
</evidence>
<feature type="compositionally biased region" description="Polar residues" evidence="1">
    <location>
        <begin position="16"/>
        <end position="28"/>
    </location>
</feature>
<dbReference type="EMBL" id="LS483372">
    <property type="protein sequence ID" value="SQF89263.1"/>
    <property type="molecule type" value="Genomic_DNA"/>
</dbReference>
<dbReference type="AlphaFoldDB" id="A0A8B4I2K1"/>
<dbReference type="Proteomes" id="UP000248640">
    <property type="component" value="Chromosome 1"/>
</dbReference>
<organism evidence="2 3">
    <name type="scientific">Pseudomonas fluorescens</name>
    <dbReference type="NCBI Taxonomy" id="294"/>
    <lineage>
        <taxon>Bacteria</taxon>
        <taxon>Pseudomonadati</taxon>
        <taxon>Pseudomonadota</taxon>
        <taxon>Gammaproteobacteria</taxon>
        <taxon>Pseudomonadales</taxon>
        <taxon>Pseudomonadaceae</taxon>
        <taxon>Pseudomonas</taxon>
    </lineage>
</organism>
<proteinExistence type="predicted"/>
<protein>
    <submittedName>
        <fullName evidence="2">Uncharacterized protein</fullName>
    </submittedName>
</protein>
<sequence>MIEKYTPLIRERKAKNPNTRASKPGASTTRHRAQRKCSVPIQYQGSSVHDKKVMNAGNSSPDA</sequence>
<reference evidence="2 3" key="1">
    <citation type="submission" date="2018-06" db="EMBL/GenBank/DDBJ databases">
        <authorList>
            <consortium name="Pathogen Informatics"/>
            <person name="Doyle S."/>
        </authorList>
    </citation>
    <scope>NUCLEOTIDE SEQUENCE [LARGE SCALE GENOMIC DNA]</scope>
    <source>
        <strain evidence="2 3">NCTC10038</strain>
    </source>
</reference>
<name>A0A8B4I2K1_PSEFL</name>
<evidence type="ECO:0000256" key="1">
    <source>
        <dbReference type="SAM" id="MobiDB-lite"/>
    </source>
</evidence>
<evidence type="ECO:0000313" key="2">
    <source>
        <dbReference type="EMBL" id="SQF89263.1"/>
    </source>
</evidence>
<feature type="region of interest" description="Disordered" evidence="1">
    <location>
        <begin position="1"/>
        <end position="63"/>
    </location>
</feature>
<gene>
    <name evidence="2" type="ORF">NCTC10038_00633</name>
</gene>
<accession>A0A8B4I2K1</accession>